<dbReference type="GeneID" id="56085838"/>
<dbReference type="RefSeq" id="WP_179919702.1">
    <property type="nucleotide sequence ID" value="NZ_CP058909.1"/>
</dbReference>
<dbReference type="GO" id="GO:0003824">
    <property type="term" value="F:catalytic activity"/>
    <property type="evidence" value="ECO:0007669"/>
    <property type="project" value="InterPro"/>
</dbReference>
<dbReference type="PROSITE" id="PS51340">
    <property type="entry name" value="MOSC"/>
    <property type="match status" value="1"/>
</dbReference>
<dbReference type="Pfam" id="PF03476">
    <property type="entry name" value="MOSC_N"/>
    <property type="match status" value="1"/>
</dbReference>
<dbReference type="InterPro" id="IPR005302">
    <property type="entry name" value="MoCF_Sase_C"/>
</dbReference>
<dbReference type="GO" id="GO:0030151">
    <property type="term" value="F:molybdenum ion binding"/>
    <property type="evidence" value="ECO:0007669"/>
    <property type="project" value="InterPro"/>
</dbReference>
<keyword evidence="3" id="KW-1185">Reference proteome</keyword>
<feature type="domain" description="MOSC" evidence="1">
    <location>
        <begin position="88"/>
        <end position="262"/>
    </location>
</feature>
<organism evidence="2 3">
    <name type="scientific">Halosimplex pelagicum</name>
    <dbReference type="NCBI Taxonomy" id="869886"/>
    <lineage>
        <taxon>Archaea</taxon>
        <taxon>Methanobacteriati</taxon>
        <taxon>Methanobacteriota</taxon>
        <taxon>Stenosarchaea group</taxon>
        <taxon>Halobacteria</taxon>
        <taxon>Halobacteriales</taxon>
        <taxon>Haloarculaceae</taxon>
        <taxon>Halosimplex</taxon>
    </lineage>
</organism>
<dbReference type="EMBL" id="CP058909">
    <property type="protein sequence ID" value="QLH84623.1"/>
    <property type="molecule type" value="Genomic_DNA"/>
</dbReference>
<dbReference type="InterPro" id="IPR005303">
    <property type="entry name" value="MOCOS_middle"/>
</dbReference>
<dbReference type="AlphaFoldDB" id="A0A7D5PAB1"/>
<dbReference type="Proteomes" id="UP000509346">
    <property type="component" value="Chromosome"/>
</dbReference>
<dbReference type="Pfam" id="PF03473">
    <property type="entry name" value="MOSC"/>
    <property type="match status" value="1"/>
</dbReference>
<reference evidence="2 3" key="1">
    <citation type="submission" date="2020-07" db="EMBL/GenBank/DDBJ databases">
        <title>Halosimplex litoreum sp. nov. and Halosimplex rubrum sp. nov., isolated from different salt environments.</title>
        <authorList>
            <person name="Cui H."/>
        </authorList>
    </citation>
    <scope>NUCLEOTIDE SEQUENCE [LARGE SCALE GENOMIC DNA]</scope>
    <source>
        <strain evidence="2 3">R2</strain>
    </source>
</reference>
<proteinExistence type="predicted"/>
<dbReference type="KEGG" id="hpel:HZS54_24575"/>
<dbReference type="SUPFAM" id="SSF141673">
    <property type="entry name" value="MOSC N-terminal domain-like"/>
    <property type="match status" value="1"/>
</dbReference>
<protein>
    <submittedName>
        <fullName evidence="2">MOSC N-terminal beta barrel domain-containing protein</fullName>
    </submittedName>
</protein>
<sequence>MPTLSEIRVYPVKSLDPEPVESVRLADSGAIESDRRYALFDADGDYVNGKNERRVHRIRSAFDFESGELRLRERGDDEWTRFDPDADRSELEAWFEDFFGYDVTVRRDDEQGYPDDTSAGGPTLISTGTLAAVASWFDGDSGRPAVDAAELRRRFRPNLVVDAPAFWEDRLYADRESTVGFSVGGVAFAGVNPCQRCVVPTRDPDTGEADDGFRERFVERRRATLPDWADRDWYDHFYRLMVNTRVPGAPATLSVGDRVACDREPAADAV</sequence>
<gene>
    <name evidence="2" type="ORF">HZS54_24575</name>
</gene>
<dbReference type="GO" id="GO:0030170">
    <property type="term" value="F:pyridoxal phosphate binding"/>
    <property type="evidence" value="ECO:0007669"/>
    <property type="project" value="InterPro"/>
</dbReference>
<dbReference type="OrthoDB" id="211216at2157"/>
<name>A0A7D5PAB1_9EURY</name>
<accession>A0A7D5PAB1</accession>
<evidence type="ECO:0000313" key="3">
    <source>
        <dbReference type="Proteomes" id="UP000509346"/>
    </source>
</evidence>
<evidence type="ECO:0000259" key="1">
    <source>
        <dbReference type="PROSITE" id="PS51340"/>
    </source>
</evidence>
<evidence type="ECO:0000313" key="2">
    <source>
        <dbReference type="EMBL" id="QLH84623.1"/>
    </source>
</evidence>